<feature type="domain" description="Glycine transporter" evidence="8">
    <location>
        <begin position="98"/>
        <end position="170"/>
    </location>
</feature>
<evidence type="ECO:0000259" key="8">
    <source>
        <dbReference type="Pfam" id="PF03458"/>
    </source>
</evidence>
<evidence type="ECO:0000256" key="7">
    <source>
        <dbReference type="SAM" id="Phobius"/>
    </source>
</evidence>
<keyword evidence="6 7" id="KW-0472">Membrane</keyword>
<evidence type="ECO:0000313" key="10">
    <source>
        <dbReference type="Proteomes" id="UP000254575"/>
    </source>
</evidence>
<evidence type="ECO:0000256" key="1">
    <source>
        <dbReference type="ARBA" id="ARBA00004651"/>
    </source>
</evidence>
<comment type="similarity">
    <text evidence="2">Belongs to the UPF0126 family.</text>
</comment>
<reference evidence="9 10" key="1">
    <citation type="submission" date="2018-06" db="EMBL/GenBank/DDBJ databases">
        <authorList>
            <consortium name="Pathogen Informatics"/>
            <person name="Doyle S."/>
        </authorList>
    </citation>
    <scope>NUCLEOTIDE SEQUENCE [LARGE SCALE GENOMIC DNA]</scope>
    <source>
        <strain evidence="9 10">NCTC10717</strain>
    </source>
</reference>
<dbReference type="PANTHER" id="PTHR30506:SF3">
    <property type="entry name" value="UPF0126 INNER MEMBRANE PROTEIN YADS-RELATED"/>
    <property type="match status" value="1"/>
</dbReference>
<keyword evidence="5 7" id="KW-1133">Transmembrane helix</keyword>
<evidence type="ECO:0000256" key="5">
    <source>
        <dbReference type="ARBA" id="ARBA00022989"/>
    </source>
</evidence>
<dbReference type="EMBL" id="UHIA01000004">
    <property type="protein sequence ID" value="SUO96312.1"/>
    <property type="molecule type" value="Genomic_DNA"/>
</dbReference>
<comment type="subcellular location">
    <subcellularLocation>
        <location evidence="1">Cell membrane</location>
        <topology evidence="1">Multi-pass membrane protein</topology>
    </subcellularLocation>
</comment>
<feature type="transmembrane region" description="Helical" evidence="7">
    <location>
        <begin position="69"/>
        <end position="86"/>
    </location>
</feature>
<name>A0A380MVL0_9GAMM</name>
<evidence type="ECO:0000313" key="9">
    <source>
        <dbReference type="EMBL" id="SUO96312.1"/>
    </source>
</evidence>
<keyword evidence="4 7" id="KW-0812">Transmembrane</keyword>
<gene>
    <name evidence="9" type="primary">yadS</name>
    <name evidence="9" type="ORF">NCTC10717_00939</name>
</gene>
<dbReference type="PANTHER" id="PTHR30506">
    <property type="entry name" value="INNER MEMBRANE PROTEIN"/>
    <property type="match status" value="1"/>
</dbReference>
<feature type="transmembrane region" description="Helical" evidence="7">
    <location>
        <begin position="6"/>
        <end position="24"/>
    </location>
</feature>
<proteinExistence type="inferred from homology"/>
<evidence type="ECO:0000256" key="4">
    <source>
        <dbReference type="ARBA" id="ARBA00022692"/>
    </source>
</evidence>
<dbReference type="OrthoDB" id="9791874at2"/>
<dbReference type="RefSeq" id="WP_115218208.1">
    <property type="nucleotide sequence ID" value="NZ_UHIA01000004.1"/>
</dbReference>
<dbReference type="Proteomes" id="UP000254575">
    <property type="component" value="Unassembled WGS sequence"/>
</dbReference>
<dbReference type="AlphaFoldDB" id="A0A380MVL0"/>
<feature type="domain" description="Glycine transporter" evidence="8">
    <location>
        <begin position="12"/>
        <end position="85"/>
    </location>
</feature>
<evidence type="ECO:0000256" key="6">
    <source>
        <dbReference type="ARBA" id="ARBA00023136"/>
    </source>
</evidence>
<feature type="transmembrane region" description="Helical" evidence="7">
    <location>
        <begin position="98"/>
        <end position="115"/>
    </location>
</feature>
<keyword evidence="3" id="KW-1003">Cell membrane</keyword>
<keyword evidence="10" id="KW-1185">Reference proteome</keyword>
<dbReference type="InterPro" id="IPR005115">
    <property type="entry name" value="Gly_transporter"/>
</dbReference>
<organism evidence="9 10">
    <name type="scientific">Suttonella indologenes</name>
    <dbReference type="NCBI Taxonomy" id="13276"/>
    <lineage>
        <taxon>Bacteria</taxon>
        <taxon>Pseudomonadati</taxon>
        <taxon>Pseudomonadota</taxon>
        <taxon>Gammaproteobacteria</taxon>
        <taxon>Cardiobacteriales</taxon>
        <taxon>Cardiobacteriaceae</taxon>
        <taxon>Suttonella</taxon>
    </lineage>
</organism>
<feature type="transmembrane region" description="Helical" evidence="7">
    <location>
        <begin position="121"/>
        <end position="139"/>
    </location>
</feature>
<evidence type="ECO:0000256" key="2">
    <source>
        <dbReference type="ARBA" id="ARBA00008193"/>
    </source>
</evidence>
<sequence length="212" mass="23425">MAWQTAPLIYGMDLFGCAAAAVAASTLAKRVGLDFIGAVMIASIGAIGGGTLRDLLINRHPLFWLHDLNYLYVIVGTAILVQIFYHHIESIFERPLRFFDAIGLGAFAVIGFQVAMSKNLAYPFVILMGVLTAVAGGIMRDIICNKLPLVLCREIYISCVIIGGLVYLGLTEWHFSPWLRDILTMLCVIILRLFAIRGDWQLPSLSITPKRK</sequence>
<feature type="transmembrane region" description="Helical" evidence="7">
    <location>
        <begin position="151"/>
        <end position="170"/>
    </location>
</feature>
<accession>A0A380MVL0</accession>
<evidence type="ECO:0000256" key="3">
    <source>
        <dbReference type="ARBA" id="ARBA00022475"/>
    </source>
</evidence>
<feature type="transmembrane region" description="Helical" evidence="7">
    <location>
        <begin position="182"/>
        <end position="202"/>
    </location>
</feature>
<dbReference type="GO" id="GO:0005886">
    <property type="term" value="C:plasma membrane"/>
    <property type="evidence" value="ECO:0007669"/>
    <property type="project" value="UniProtKB-SubCell"/>
</dbReference>
<protein>
    <submittedName>
        <fullName evidence="9">Predicted membrane protein</fullName>
    </submittedName>
</protein>
<feature type="transmembrane region" description="Helical" evidence="7">
    <location>
        <begin position="31"/>
        <end position="49"/>
    </location>
</feature>
<dbReference type="Pfam" id="PF03458">
    <property type="entry name" value="Gly_transporter"/>
    <property type="match status" value="2"/>
</dbReference>